<dbReference type="GO" id="GO:0003676">
    <property type="term" value="F:nucleic acid binding"/>
    <property type="evidence" value="ECO:0007669"/>
    <property type="project" value="InterPro"/>
</dbReference>
<reference evidence="2" key="1">
    <citation type="journal article" date="2015" name="Nature">
        <title>Complex archaea that bridge the gap between prokaryotes and eukaryotes.</title>
        <authorList>
            <person name="Spang A."/>
            <person name="Saw J.H."/>
            <person name="Jorgensen S.L."/>
            <person name="Zaremba-Niedzwiedzka K."/>
            <person name="Martijn J."/>
            <person name="Lind A.E."/>
            <person name="van Eijk R."/>
            <person name="Schleper C."/>
            <person name="Guy L."/>
            <person name="Ettema T.J."/>
        </authorList>
    </citation>
    <scope>NUCLEOTIDE SEQUENCE</scope>
</reference>
<accession>A0A0F8XVB3</accession>
<dbReference type="PANTHER" id="PTHR35004">
    <property type="entry name" value="TRANSPOSASE RV3428C-RELATED"/>
    <property type="match status" value="1"/>
</dbReference>
<feature type="domain" description="Integrase catalytic" evidence="1">
    <location>
        <begin position="27"/>
        <end position="222"/>
    </location>
</feature>
<feature type="non-terminal residue" evidence="2">
    <location>
        <position position="386"/>
    </location>
</feature>
<organism evidence="2">
    <name type="scientific">marine sediment metagenome</name>
    <dbReference type="NCBI Taxonomy" id="412755"/>
    <lineage>
        <taxon>unclassified sequences</taxon>
        <taxon>metagenomes</taxon>
        <taxon>ecological metagenomes</taxon>
    </lineage>
</organism>
<dbReference type="InterPro" id="IPR036397">
    <property type="entry name" value="RNaseH_sf"/>
</dbReference>
<evidence type="ECO:0000259" key="1">
    <source>
        <dbReference type="PROSITE" id="PS50994"/>
    </source>
</evidence>
<comment type="caution">
    <text evidence="2">The sequence shown here is derived from an EMBL/GenBank/DDBJ whole genome shotgun (WGS) entry which is preliminary data.</text>
</comment>
<dbReference type="GO" id="GO:0015074">
    <property type="term" value="P:DNA integration"/>
    <property type="evidence" value="ECO:0007669"/>
    <property type="project" value="InterPro"/>
</dbReference>
<dbReference type="PANTHER" id="PTHR35004:SF8">
    <property type="entry name" value="TRANSPOSASE RV3428C-RELATED"/>
    <property type="match status" value="1"/>
</dbReference>
<protein>
    <recommendedName>
        <fullName evidence="1">Integrase catalytic domain-containing protein</fullName>
    </recommendedName>
</protein>
<dbReference type="InterPro" id="IPR001584">
    <property type="entry name" value="Integrase_cat-core"/>
</dbReference>
<gene>
    <name evidence="2" type="ORF">LCGC14_2899420</name>
</gene>
<dbReference type="InterPro" id="IPR012337">
    <property type="entry name" value="RNaseH-like_sf"/>
</dbReference>
<name>A0A0F8XVB3_9ZZZZ</name>
<dbReference type="EMBL" id="LAZR01057032">
    <property type="protein sequence ID" value="KKK72883.1"/>
    <property type="molecule type" value="Genomic_DNA"/>
</dbReference>
<dbReference type="AlphaFoldDB" id="A0A0F8XVB3"/>
<sequence>HPDGYRYSQFCYHFHQWRKSSDVRMHIEHKAGQEMFVDYAGKRLAVTDSKTGARRLMEVFVAILGASELTYVEAGESQGTEDWVLSNDRALRFFGGVPQALIPDNLRSAVSRSDPYEPGINPNFDDFADHNGTVIMPARVRKARDKSLVENAVRLVYQRIYAPLRDRKFFSLAELNEAIRELLEQHNNRRFSRLPYSRRELFERIERGALGKLPAEPYRLKTTRWATVSFNYHVELPEDRHYYSVPHYLYTTDPRTKVRMVYDHRVVALYYDHVRVVQHRRDRAPNGYTTLSRHMPEHHRQYAKWSPGRLLSWARSIGPETERIIEKVLESRKYPPQAFKSCMGILALAKEHGEGRLNRACRRALSFELYSLTGIRNILARRLEQE</sequence>
<proteinExistence type="predicted"/>
<dbReference type="NCBIfam" id="NF033546">
    <property type="entry name" value="transpos_IS21"/>
    <property type="match status" value="1"/>
</dbReference>
<dbReference type="PROSITE" id="PS50994">
    <property type="entry name" value="INTEGRASE"/>
    <property type="match status" value="1"/>
</dbReference>
<evidence type="ECO:0000313" key="2">
    <source>
        <dbReference type="EMBL" id="KKK72883.1"/>
    </source>
</evidence>
<dbReference type="SUPFAM" id="SSF53098">
    <property type="entry name" value="Ribonuclease H-like"/>
    <property type="match status" value="1"/>
</dbReference>
<dbReference type="Gene3D" id="3.30.420.10">
    <property type="entry name" value="Ribonuclease H-like superfamily/Ribonuclease H"/>
    <property type="match status" value="1"/>
</dbReference>
<feature type="non-terminal residue" evidence="2">
    <location>
        <position position="1"/>
    </location>
</feature>